<keyword evidence="3" id="KW-0804">Transcription</keyword>
<evidence type="ECO:0000256" key="3">
    <source>
        <dbReference type="ARBA" id="ARBA00023163"/>
    </source>
</evidence>
<dbReference type="Proteomes" id="UP000618382">
    <property type="component" value="Unassembled WGS sequence"/>
</dbReference>
<dbReference type="Gene3D" id="1.10.357.10">
    <property type="entry name" value="Tetracycline Repressor, domain 2"/>
    <property type="match status" value="1"/>
</dbReference>
<dbReference type="GO" id="GO:0003677">
    <property type="term" value="F:DNA binding"/>
    <property type="evidence" value="ECO:0007669"/>
    <property type="project" value="UniProtKB-UniRule"/>
</dbReference>
<dbReference type="PRINTS" id="PR00455">
    <property type="entry name" value="HTHTETR"/>
</dbReference>
<reference evidence="6 9" key="2">
    <citation type="submission" date="2021-01" db="EMBL/GenBank/DDBJ databases">
        <title>Whole genome shotgun sequence of Cellulomonas oligotrophica NBRC 109435.</title>
        <authorList>
            <person name="Komaki H."/>
            <person name="Tamura T."/>
        </authorList>
    </citation>
    <scope>NUCLEOTIDE SEQUENCE [LARGE SCALE GENOMIC DNA]</scope>
    <source>
        <strain evidence="6 9">NBRC 109435</strain>
    </source>
</reference>
<accession>A0A7Y9FIH1</accession>
<evidence type="ECO:0000313" key="6">
    <source>
        <dbReference type="EMBL" id="GIG32908.1"/>
    </source>
</evidence>
<feature type="DNA-binding region" description="H-T-H motif" evidence="4">
    <location>
        <begin position="29"/>
        <end position="48"/>
    </location>
</feature>
<dbReference type="EMBL" id="BONN01000005">
    <property type="protein sequence ID" value="GIG32908.1"/>
    <property type="molecule type" value="Genomic_DNA"/>
</dbReference>
<proteinExistence type="predicted"/>
<dbReference type="AlphaFoldDB" id="A0A7Y9FIH1"/>
<comment type="caution">
    <text evidence="7">The sequence shown here is derived from an EMBL/GenBank/DDBJ whole genome shotgun (WGS) entry which is preliminary data.</text>
</comment>
<sequence length="194" mass="20512">MGRPPSFDHAQAVTAARDVFWARGYDATSLTDLEDATGLSRSSLYHAFTSKHGLFDAAVEDYLATVVEPLLRPLREDPGAATLPRHFERLARTVGARAADDPRQGCLLLGVAAGLAGRDPHARATVAAYRERVTAAMGAAVGHRWPGLDDDARAHRAALLTGLQVAGLTLARVDPGAAAALLRSAARQVGDWDA</sequence>
<name>A0A7Y9FIH1_9CELL</name>
<evidence type="ECO:0000256" key="2">
    <source>
        <dbReference type="ARBA" id="ARBA00023125"/>
    </source>
</evidence>
<dbReference type="InterPro" id="IPR036271">
    <property type="entry name" value="Tet_transcr_reg_TetR-rel_C_sf"/>
</dbReference>
<dbReference type="SUPFAM" id="SSF46689">
    <property type="entry name" value="Homeodomain-like"/>
    <property type="match status" value="1"/>
</dbReference>
<dbReference type="EMBL" id="JACCBK010000001">
    <property type="protein sequence ID" value="NYD87885.1"/>
    <property type="molecule type" value="Genomic_DNA"/>
</dbReference>
<dbReference type="InterPro" id="IPR009057">
    <property type="entry name" value="Homeodomain-like_sf"/>
</dbReference>
<evidence type="ECO:0000313" key="9">
    <source>
        <dbReference type="Proteomes" id="UP000618382"/>
    </source>
</evidence>
<keyword evidence="9" id="KW-1185">Reference proteome</keyword>
<dbReference type="PANTHER" id="PTHR47506:SF1">
    <property type="entry name" value="HTH-TYPE TRANSCRIPTIONAL REGULATOR YJDC"/>
    <property type="match status" value="1"/>
</dbReference>
<evidence type="ECO:0000313" key="8">
    <source>
        <dbReference type="Proteomes" id="UP000577956"/>
    </source>
</evidence>
<feature type="domain" description="HTH tetR-type" evidence="5">
    <location>
        <begin position="6"/>
        <end position="66"/>
    </location>
</feature>
<dbReference type="Proteomes" id="UP000577956">
    <property type="component" value="Unassembled WGS sequence"/>
</dbReference>
<evidence type="ECO:0000256" key="1">
    <source>
        <dbReference type="ARBA" id="ARBA00023015"/>
    </source>
</evidence>
<dbReference type="SUPFAM" id="SSF48498">
    <property type="entry name" value="Tetracyclin repressor-like, C-terminal domain"/>
    <property type="match status" value="1"/>
</dbReference>
<dbReference type="RefSeq" id="WP_140460193.1">
    <property type="nucleotide sequence ID" value="NZ_BAABFI010000013.1"/>
</dbReference>
<keyword evidence="1" id="KW-0805">Transcription regulation</keyword>
<evidence type="ECO:0000259" key="5">
    <source>
        <dbReference type="PROSITE" id="PS50977"/>
    </source>
</evidence>
<dbReference type="PANTHER" id="PTHR47506">
    <property type="entry name" value="TRANSCRIPTIONAL REGULATORY PROTEIN"/>
    <property type="match status" value="1"/>
</dbReference>
<reference evidence="7 8" key="1">
    <citation type="submission" date="2020-07" db="EMBL/GenBank/DDBJ databases">
        <title>Sequencing the genomes of 1000 actinobacteria strains.</title>
        <authorList>
            <person name="Klenk H.-P."/>
        </authorList>
    </citation>
    <scope>NUCLEOTIDE SEQUENCE [LARGE SCALE GENOMIC DNA]</scope>
    <source>
        <strain evidence="7 8">DSM 24482</strain>
    </source>
</reference>
<protein>
    <submittedName>
        <fullName evidence="7">AcrR family transcriptional regulator</fullName>
    </submittedName>
    <submittedName>
        <fullName evidence="6">TetR family transcriptional regulator</fullName>
    </submittedName>
</protein>
<evidence type="ECO:0000313" key="7">
    <source>
        <dbReference type="EMBL" id="NYD87885.1"/>
    </source>
</evidence>
<dbReference type="Pfam" id="PF00440">
    <property type="entry name" value="TetR_N"/>
    <property type="match status" value="1"/>
</dbReference>
<organism evidence="7 8">
    <name type="scientific">Cellulomonas oligotrophica</name>
    <dbReference type="NCBI Taxonomy" id="931536"/>
    <lineage>
        <taxon>Bacteria</taxon>
        <taxon>Bacillati</taxon>
        <taxon>Actinomycetota</taxon>
        <taxon>Actinomycetes</taxon>
        <taxon>Micrococcales</taxon>
        <taxon>Cellulomonadaceae</taxon>
        <taxon>Cellulomonas</taxon>
    </lineage>
</organism>
<dbReference type="PROSITE" id="PS50977">
    <property type="entry name" value="HTH_TETR_2"/>
    <property type="match status" value="1"/>
</dbReference>
<dbReference type="InterPro" id="IPR001647">
    <property type="entry name" value="HTH_TetR"/>
</dbReference>
<gene>
    <name evidence="7" type="ORF">BKA21_003434</name>
    <name evidence="6" type="ORF">Col01nite_20670</name>
</gene>
<keyword evidence="2 4" id="KW-0238">DNA-binding</keyword>
<evidence type="ECO:0000256" key="4">
    <source>
        <dbReference type="PROSITE-ProRule" id="PRU00335"/>
    </source>
</evidence>